<evidence type="ECO:0000313" key="3">
    <source>
        <dbReference type="Proteomes" id="UP001314205"/>
    </source>
</evidence>
<dbReference type="PROSITE" id="PS50072">
    <property type="entry name" value="CSA_PPIASE_2"/>
    <property type="match status" value="1"/>
</dbReference>
<proteinExistence type="predicted"/>
<reference evidence="2 3" key="1">
    <citation type="submission" date="2023-11" db="EMBL/GenBank/DDBJ databases">
        <authorList>
            <person name="Hedman E."/>
            <person name="Englund M."/>
            <person name="Stromberg M."/>
            <person name="Nyberg Akerstrom W."/>
            <person name="Nylinder S."/>
            <person name="Jareborg N."/>
            <person name="Kallberg Y."/>
            <person name="Kronander E."/>
        </authorList>
    </citation>
    <scope>NUCLEOTIDE SEQUENCE [LARGE SCALE GENOMIC DNA]</scope>
</reference>
<comment type="caution">
    <text evidence="2">The sequence shown here is derived from an EMBL/GenBank/DDBJ whole genome shotgun (WGS) entry which is preliminary data.</text>
</comment>
<dbReference type="Gene3D" id="2.40.100.10">
    <property type="entry name" value="Cyclophilin-like"/>
    <property type="match status" value="1"/>
</dbReference>
<dbReference type="GO" id="GO:0016018">
    <property type="term" value="F:cyclosporin A binding"/>
    <property type="evidence" value="ECO:0007669"/>
    <property type="project" value="TreeGrafter"/>
</dbReference>
<accession>A0AAV1L181</accession>
<dbReference type="InterPro" id="IPR002130">
    <property type="entry name" value="Cyclophilin-type_PPIase_dom"/>
</dbReference>
<dbReference type="InterPro" id="IPR029000">
    <property type="entry name" value="Cyclophilin-like_dom_sf"/>
</dbReference>
<protein>
    <recommendedName>
        <fullName evidence="1">PPIase cyclophilin-type domain-containing protein</fullName>
    </recommendedName>
</protein>
<feature type="domain" description="PPIase cyclophilin-type" evidence="1">
    <location>
        <begin position="194"/>
        <end position="347"/>
    </location>
</feature>
<evidence type="ECO:0000313" key="2">
    <source>
        <dbReference type="EMBL" id="CAK1587767.1"/>
    </source>
</evidence>
<dbReference type="GO" id="GO:0006457">
    <property type="term" value="P:protein folding"/>
    <property type="evidence" value="ECO:0007669"/>
    <property type="project" value="TreeGrafter"/>
</dbReference>
<dbReference type="AlphaFoldDB" id="A0AAV1L181"/>
<gene>
    <name evidence="2" type="ORF">PARMNEM_LOCUS8499</name>
</gene>
<keyword evidence="3" id="KW-1185">Reference proteome</keyword>
<name>A0AAV1L181_9NEOP</name>
<dbReference type="GO" id="GO:0005737">
    <property type="term" value="C:cytoplasm"/>
    <property type="evidence" value="ECO:0007669"/>
    <property type="project" value="TreeGrafter"/>
</dbReference>
<sequence length="373" mass="43154">MTLIGSILKKVKSKDSVNGKYTSPPPELTNIPKSRKRKSINKYSHVKAMVDSAPPSYDAKRPYRDLQKWRRHAWQLATENTRLLMAIKLTQFNRGKVDSRWRERLPANKVYYENRALFLKEVQRENKAIYKRILKASPQVSPTSMLQRDWAHNRREILMKAKNKFVLFPPEPKEIIEDAIFIKPPQVKRPRVYFTLRFRGGASIGELKAELFEDICPVTCRLFLDLLDGDEFGYGYVGTCFFRKVPELFWSGGDVIHDNGFGCYAQRGCTVPIGAENYHFPHSMPGLLSMRVTRDDEVCGIFNITFKPLPQFDLRNVVFGRIIRPSKVYETIRELGNALSTRPVVELSSARRFVDGKWRYGAKNTKVICNNKK</sequence>
<dbReference type="GO" id="GO:0003755">
    <property type="term" value="F:peptidyl-prolyl cis-trans isomerase activity"/>
    <property type="evidence" value="ECO:0007669"/>
    <property type="project" value="InterPro"/>
</dbReference>
<dbReference type="PANTHER" id="PTHR11071:SF561">
    <property type="entry name" value="PEPTIDYL-PROLYL CIS-TRANS ISOMERASE D-RELATED"/>
    <property type="match status" value="1"/>
</dbReference>
<dbReference type="PANTHER" id="PTHR11071">
    <property type="entry name" value="PEPTIDYL-PROLYL CIS-TRANS ISOMERASE"/>
    <property type="match status" value="1"/>
</dbReference>
<evidence type="ECO:0000259" key="1">
    <source>
        <dbReference type="PROSITE" id="PS50072"/>
    </source>
</evidence>
<dbReference type="Pfam" id="PF00160">
    <property type="entry name" value="Pro_isomerase"/>
    <property type="match status" value="1"/>
</dbReference>
<dbReference type="SUPFAM" id="SSF50891">
    <property type="entry name" value="Cyclophilin-like"/>
    <property type="match status" value="1"/>
</dbReference>
<dbReference type="EMBL" id="CAVLGL010000082">
    <property type="protein sequence ID" value="CAK1587767.1"/>
    <property type="molecule type" value="Genomic_DNA"/>
</dbReference>
<dbReference type="Proteomes" id="UP001314205">
    <property type="component" value="Unassembled WGS sequence"/>
</dbReference>
<organism evidence="2 3">
    <name type="scientific">Parnassius mnemosyne</name>
    <name type="common">clouded apollo</name>
    <dbReference type="NCBI Taxonomy" id="213953"/>
    <lineage>
        <taxon>Eukaryota</taxon>
        <taxon>Metazoa</taxon>
        <taxon>Ecdysozoa</taxon>
        <taxon>Arthropoda</taxon>
        <taxon>Hexapoda</taxon>
        <taxon>Insecta</taxon>
        <taxon>Pterygota</taxon>
        <taxon>Neoptera</taxon>
        <taxon>Endopterygota</taxon>
        <taxon>Lepidoptera</taxon>
        <taxon>Glossata</taxon>
        <taxon>Ditrysia</taxon>
        <taxon>Papilionoidea</taxon>
        <taxon>Papilionidae</taxon>
        <taxon>Parnassiinae</taxon>
        <taxon>Parnassini</taxon>
        <taxon>Parnassius</taxon>
        <taxon>Driopa</taxon>
    </lineage>
</organism>